<dbReference type="Gene3D" id="3.40.50.1820">
    <property type="entry name" value="alpha/beta hydrolase"/>
    <property type="match status" value="1"/>
</dbReference>
<keyword evidence="4" id="KW-1185">Reference proteome</keyword>
<evidence type="ECO:0000259" key="2">
    <source>
        <dbReference type="Pfam" id="PF02230"/>
    </source>
</evidence>
<accession>A0AAD4Q1Q5</accession>
<dbReference type="SUPFAM" id="SSF53474">
    <property type="entry name" value="alpha/beta-Hydrolases"/>
    <property type="match status" value="1"/>
</dbReference>
<dbReference type="AlphaFoldDB" id="A0AAD4Q1Q5"/>
<organism evidence="3 4">
    <name type="scientific">Talaromyces proteolyticus</name>
    <dbReference type="NCBI Taxonomy" id="1131652"/>
    <lineage>
        <taxon>Eukaryota</taxon>
        <taxon>Fungi</taxon>
        <taxon>Dikarya</taxon>
        <taxon>Ascomycota</taxon>
        <taxon>Pezizomycotina</taxon>
        <taxon>Eurotiomycetes</taxon>
        <taxon>Eurotiomycetidae</taxon>
        <taxon>Eurotiales</taxon>
        <taxon>Trichocomaceae</taxon>
        <taxon>Talaromyces</taxon>
        <taxon>Talaromyces sect. Bacilispori</taxon>
    </lineage>
</organism>
<protein>
    <recommendedName>
        <fullName evidence="2">Phospholipase/carboxylesterase/thioesterase domain-containing protein</fullName>
    </recommendedName>
</protein>
<dbReference type="PANTHER" id="PTHR10655">
    <property type="entry name" value="LYSOPHOSPHOLIPASE-RELATED"/>
    <property type="match status" value="1"/>
</dbReference>
<dbReference type="EMBL" id="JAJTJA010000005">
    <property type="protein sequence ID" value="KAH8698745.1"/>
    <property type="molecule type" value="Genomic_DNA"/>
</dbReference>
<dbReference type="Proteomes" id="UP001201262">
    <property type="component" value="Unassembled WGS sequence"/>
</dbReference>
<dbReference type="InterPro" id="IPR050565">
    <property type="entry name" value="LYPA1-2/EST-like"/>
</dbReference>
<dbReference type="RefSeq" id="XP_046073209.1">
    <property type="nucleotide sequence ID" value="XM_046209497.1"/>
</dbReference>
<dbReference type="GO" id="GO:0008474">
    <property type="term" value="F:palmitoyl-(protein) hydrolase activity"/>
    <property type="evidence" value="ECO:0007669"/>
    <property type="project" value="TreeGrafter"/>
</dbReference>
<gene>
    <name evidence="3" type="ORF">BGW36DRAFT_150032</name>
</gene>
<reference evidence="3" key="1">
    <citation type="submission" date="2021-12" db="EMBL/GenBank/DDBJ databases">
        <title>Convergent genome expansion in fungi linked to evolution of root-endophyte symbiosis.</title>
        <authorList>
            <consortium name="DOE Joint Genome Institute"/>
            <person name="Ke Y.-H."/>
            <person name="Bonito G."/>
            <person name="Liao H.-L."/>
            <person name="Looney B."/>
            <person name="Rojas-Flechas A."/>
            <person name="Nash J."/>
            <person name="Hameed K."/>
            <person name="Schadt C."/>
            <person name="Martin F."/>
            <person name="Crous P.W."/>
            <person name="Miettinen O."/>
            <person name="Magnuson J.K."/>
            <person name="Labbe J."/>
            <person name="Jacobson D."/>
            <person name="Doktycz M.J."/>
            <person name="Veneault-Fourrey C."/>
            <person name="Kuo A."/>
            <person name="Mondo S."/>
            <person name="Calhoun S."/>
            <person name="Riley R."/>
            <person name="Ohm R."/>
            <person name="LaButti K."/>
            <person name="Andreopoulos B."/>
            <person name="Pangilinan J."/>
            <person name="Nolan M."/>
            <person name="Tritt A."/>
            <person name="Clum A."/>
            <person name="Lipzen A."/>
            <person name="Daum C."/>
            <person name="Barry K."/>
            <person name="Grigoriev I.V."/>
            <person name="Vilgalys R."/>
        </authorList>
    </citation>
    <scope>NUCLEOTIDE SEQUENCE</scope>
    <source>
        <strain evidence="3">PMI_201</strain>
    </source>
</reference>
<evidence type="ECO:0000313" key="4">
    <source>
        <dbReference type="Proteomes" id="UP001201262"/>
    </source>
</evidence>
<dbReference type="Pfam" id="PF02230">
    <property type="entry name" value="Abhydrolase_2"/>
    <property type="match status" value="1"/>
</dbReference>
<dbReference type="PANTHER" id="PTHR10655:SF63">
    <property type="entry name" value="PHOSPHOLIPASE_CARBOXYLESTERASE_THIOESTERASE DOMAIN-CONTAINING PROTEIN"/>
    <property type="match status" value="1"/>
</dbReference>
<comment type="similarity">
    <text evidence="1">Belongs to the AB hydrolase superfamily. AB hydrolase 2 family.</text>
</comment>
<evidence type="ECO:0000313" key="3">
    <source>
        <dbReference type="EMBL" id="KAH8698745.1"/>
    </source>
</evidence>
<feature type="domain" description="Phospholipase/carboxylesterase/thioesterase" evidence="2">
    <location>
        <begin position="11"/>
        <end position="177"/>
    </location>
</feature>
<dbReference type="GO" id="GO:0052689">
    <property type="term" value="F:carboxylic ester hydrolase activity"/>
    <property type="evidence" value="ECO:0007669"/>
    <property type="project" value="TreeGrafter"/>
</dbReference>
<proteinExistence type="inferred from homology"/>
<dbReference type="GO" id="GO:0005737">
    <property type="term" value="C:cytoplasm"/>
    <property type="evidence" value="ECO:0007669"/>
    <property type="project" value="TreeGrafter"/>
</dbReference>
<comment type="caution">
    <text evidence="3">The sequence shown here is derived from an EMBL/GenBank/DDBJ whole genome shotgun (WGS) entry which is preliminary data.</text>
</comment>
<sequence>MSDTLFPPRHIFYPSKTQENTMIFLHERGIGMTGEDIASCFNSANLGGKAIFDHFPATRWVFPCAKERKFFISKTQGNIRSSRKASIFEWFEVASFEDVRQGSNKQLTDLRDSATYIMGLIEDELKHVNNDPRRIFLGGIGQGMALGLVVLLCTPYRLGGFAGINGWMPFADTLKASIEQGDIDGAYQFFKSHCIVPIRPPNMPRQDATKAIQMPSFIKPISSQRDYSQPAGSSTAPEPSIVEDIKRTPILVTHASGDKFYVKTQYSCTAYSLMESMGFYNLTWKQFTYGRVEGQMSESDASNFLYSLMFPEQLLYLVGFLESFGMKLESYTN</sequence>
<evidence type="ECO:0000256" key="1">
    <source>
        <dbReference type="ARBA" id="ARBA00006499"/>
    </source>
</evidence>
<name>A0AAD4Q1Q5_9EURO</name>
<dbReference type="GeneID" id="70239784"/>
<dbReference type="InterPro" id="IPR029058">
    <property type="entry name" value="AB_hydrolase_fold"/>
</dbReference>
<dbReference type="InterPro" id="IPR003140">
    <property type="entry name" value="PLipase/COase/thioEstase"/>
</dbReference>